<gene>
    <name evidence="1" type="ORF">BAY60_25555</name>
</gene>
<evidence type="ECO:0000313" key="1">
    <source>
        <dbReference type="EMBL" id="PXY20873.1"/>
    </source>
</evidence>
<proteinExistence type="predicted"/>
<evidence type="ECO:0000313" key="2">
    <source>
        <dbReference type="Proteomes" id="UP000249915"/>
    </source>
</evidence>
<organism evidence="1 2">
    <name type="scientific">Prauserella muralis</name>
    <dbReference type="NCBI Taxonomy" id="588067"/>
    <lineage>
        <taxon>Bacteria</taxon>
        <taxon>Bacillati</taxon>
        <taxon>Actinomycetota</taxon>
        <taxon>Actinomycetes</taxon>
        <taxon>Pseudonocardiales</taxon>
        <taxon>Pseudonocardiaceae</taxon>
        <taxon>Prauserella</taxon>
    </lineage>
</organism>
<name>A0A2V4ALK2_9PSEU</name>
<sequence length="223" mass="23503">MSPWGSNAAGRAWTCEGAPLSAFGPVPGRVTIPAPGSAAEAHLPVAVTDIEASVLVSTNQLATGAWLVPQVRVRRQSSSDYLAVSLELKPDGTHGVAAYEVVGGVATWLGGSAQGAYEPGQWYRLRLQAFGDTVRAKVWDARVHEYDHWQIVYRVSTPPTPGGVSLCASSEPGNTNVDPVITFLDFEVPNPQAFTVTRSTNGVVKTHADDTAVSLANPSVLAL</sequence>
<dbReference type="Proteomes" id="UP000249915">
    <property type="component" value="Unassembled WGS sequence"/>
</dbReference>
<reference evidence="1 2" key="1">
    <citation type="submission" date="2016-07" db="EMBL/GenBank/DDBJ databases">
        <title>Draft genome sequence of Prauserella muralis DSM 45305, isolated from a mould-covered wall in an indoor environment.</title>
        <authorList>
            <person name="Ruckert C."/>
            <person name="Albersmeier A."/>
            <person name="Jiang C.-L."/>
            <person name="Jiang Y."/>
            <person name="Kalinowski J."/>
            <person name="Schneider O."/>
            <person name="Winkler A."/>
            <person name="Zotchev S.B."/>
        </authorList>
    </citation>
    <scope>NUCLEOTIDE SEQUENCE [LARGE SCALE GENOMIC DNA]</scope>
    <source>
        <strain evidence="1 2">DSM 45305</strain>
    </source>
</reference>
<comment type="caution">
    <text evidence="1">The sequence shown here is derived from an EMBL/GenBank/DDBJ whole genome shotgun (WGS) entry which is preliminary data.</text>
</comment>
<protein>
    <submittedName>
        <fullName evidence="1">Uncharacterized protein</fullName>
    </submittedName>
</protein>
<dbReference type="Gene3D" id="2.60.120.560">
    <property type="entry name" value="Exo-inulinase, domain 1"/>
    <property type="match status" value="1"/>
</dbReference>
<dbReference type="EMBL" id="MASW01000006">
    <property type="protein sequence ID" value="PXY20873.1"/>
    <property type="molecule type" value="Genomic_DNA"/>
</dbReference>
<accession>A0A2V4ALK2</accession>
<keyword evidence="2" id="KW-1185">Reference proteome</keyword>
<dbReference type="AlphaFoldDB" id="A0A2V4ALK2"/>